<sequence length="51" mass="5345">MGRFRGRTPRWVCGVASRLGPLLAPPARVVVGTTDAPGAPTEVSDTVTPRD</sequence>
<organism evidence="1 2">
    <name type="scientific">Micromonospora pisi</name>
    <dbReference type="NCBI Taxonomy" id="589240"/>
    <lineage>
        <taxon>Bacteria</taxon>
        <taxon>Bacillati</taxon>
        <taxon>Actinomycetota</taxon>
        <taxon>Actinomycetes</taxon>
        <taxon>Micromonosporales</taxon>
        <taxon>Micromonosporaceae</taxon>
        <taxon>Micromonospora</taxon>
    </lineage>
</organism>
<comment type="caution">
    <text evidence="1">The sequence shown here is derived from an EMBL/GenBank/DDBJ whole genome shotgun (WGS) entry which is preliminary data.</text>
</comment>
<gene>
    <name evidence="1" type="ORF">BDK92_6701</name>
</gene>
<evidence type="ECO:0000313" key="2">
    <source>
        <dbReference type="Proteomes" id="UP000277671"/>
    </source>
</evidence>
<proteinExistence type="predicted"/>
<evidence type="ECO:0000313" key="1">
    <source>
        <dbReference type="EMBL" id="RKR92263.1"/>
    </source>
</evidence>
<protein>
    <submittedName>
        <fullName evidence="1">Uncharacterized protein</fullName>
    </submittedName>
</protein>
<dbReference type="RefSeq" id="WP_170208782.1">
    <property type="nucleotide sequence ID" value="NZ_RBKT01000001.1"/>
</dbReference>
<keyword evidence="2" id="KW-1185">Reference proteome</keyword>
<dbReference type="EMBL" id="RBKT01000001">
    <property type="protein sequence ID" value="RKR92263.1"/>
    <property type="molecule type" value="Genomic_DNA"/>
</dbReference>
<reference evidence="1 2" key="1">
    <citation type="submission" date="2018-10" db="EMBL/GenBank/DDBJ databases">
        <title>Sequencing the genomes of 1000 actinobacteria strains.</title>
        <authorList>
            <person name="Klenk H.-P."/>
        </authorList>
    </citation>
    <scope>NUCLEOTIDE SEQUENCE [LARGE SCALE GENOMIC DNA]</scope>
    <source>
        <strain evidence="1 2">DSM 45175</strain>
    </source>
</reference>
<accession>A0A495JTE8</accession>
<name>A0A495JTE8_9ACTN</name>
<dbReference type="Proteomes" id="UP000277671">
    <property type="component" value="Unassembled WGS sequence"/>
</dbReference>
<dbReference type="AlphaFoldDB" id="A0A495JTE8"/>